<dbReference type="InterPro" id="IPR041373">
    <property type="entry name" value="RT_RNaseH"/>
</dbReference>
<dbReference type="Pfam" id="PF17917">
    <property type="entry name" value="RT_RNaseH"/>
    <property type="match status" value="1"/>
</dbReference>
<dbReference type="InterPro" id="IPR041588">
    <property type="entry name" value="Integrase_H2C2"/>
</dbReference>
<evidence type="ECO:0000256" key="1">
    <source>
        <dbReference type="ARBA" id="ARBA00022679"/>
    </source>
</evidence>
<dbReference type="CDD" id="cd09274">
    <property type="entry name" value="RNase_HI_RT_Ty3"/>
    <property type="match status" value="1"/>
</dbReference>
<organism evidence="9 10">
    <name type="scientific">Stephania yunnanensis</name>
    <dbReference type="NCBI Taxonomy" id="152371"/>
    <lineage>
        <taxon>Eukaryota</taxon>
        <taxon>Viridiplantae</taxon>
        <taxon>Streptophyta</taxon>
        <taxon>Embryophyta</taxon>
        <taxon>Tracheophyta</taxon>
        <taxon>Spermatophyta</taxon>
        <taxon>Magnoliopsida</taxon>
        <taxon>Ranunculales</taxon>
        <taxon>Menispermaceae</taxon>
        <taxon>Menispermoideae</taxon>
        <taxon>Cissampelideae</taxon>
        <taxon>Stephania</taxon>
    </lineage>
</organism>
<reference evidence="9 10" key="1">
    <citation type="submission" date="2024-01" db="EMBL/GenBank/DDBJ databases">
        <title>Genome assemblies of Stephania.</title>
        <authorList>
            <person name="Yang L."/>
        </authorList>
    </citation>
    <scope>NUCLEOTIDE SEQUENCE [LARGE SCALE GENOMIC DNA]</scope>
    <source>
        <strain evidence="9">YNDBR</strain>
        <tissue evidence="9">Leaf</tissue>
    </source>
</reference>
<dbReference type="PANTHER" id="PTHR37984">
    <property type="entry name" value="PROTEIN CBG26694"/>
    <property type="match status" value="1"/>
</dbReference>
<dbReference type="InterPro" id="IPR050951">
    <property type="entry name" value="Retrovirus_Pol_polyprotein"/>
</dbReference>
<name>A0AAP0L3G4_9MAGN</name>
<dbReference type="SUPFAM" id="SSF56672">
    <property type="entry name" value="DNA/RNA polymerases"/>
    <property type="match status" value="1"/>
</dbReference>
<keyword evidence="1" id="KW-0808">Transferase</keyword>
<evidence type="ECO:0000256" key="5">
    <source>
        <dbReference type="ARBA" id="ARBA00022801"/>
    </source>
</evidence>
<accession>A0AAP0L3G4</accession>
<dbReference type="AlphaFoldDB" id="A0AAP0L3G4"/>
<keyword evidence="3" id="KW-0540">Nuclease</keyword>
<evidence type="ECO:0000256" key="6">
    <source>
        <dbReference type="ARBA" id="ARBA00022918"/>
    </source>
</evidence>
<feature type="domain" description="Integrase zinc-binding" evidence="8">
    <location>
        <begin position="256"/>
        <end position="296"/>
    </location>
</feature>
<dbReference type="Gene3D" id="3.10.20.370">
    <property type="match status" value="1"/>
</dbReference>
<sequence length="297" mass="34769">MTKSTQKDVKFQWSEECDASFAQLKNLWTIALMLILPEAGKGFMEYTNASRMGLGCVLMQEKSTVAYASRQLKTHEKNYSTHDLELATVVFALKIRRHYLYGEKFTLYTDYNSLKYLFTERELNMRHHRWLEFFLKTDFSLEYHPGKTNVVADALSRIPTKDAETIRCHMTHEYGLLEAAARLSQSDIANDTEVLICAQVRLQTVSTQRVSEDQKADILYSRLSELAQSSECTDRTETTNQCLRFRGRLWIPAVAELRDKILQDSHCSRFTVHPGRTKMYHDMKRYFWWPRMKTDIS</sequence>
<keyword evidence="5" id="KW-0378">Hydrolase</keyword>
<evidence type="ECO:0000256" key="2">
    <source>
        <dbReference type="ARBA" id="ARBA00022695"/>
    </source>
</evidence>
<evidence type="ECO:0000313" key="10">
    <source>
        <dbReference type="Proteomes" id="UP001420932"/>
    </source>
</evidence>
<dbReference type="GO" id="GO:0003964">
    <property type="term" value="F:RNA-directed DNA polymerase activity"/>
    <property type="evidence" value="ECO:0007669"/>
    <property type="project" value="UniProtKB-KW"/>
</dbReference>
<dbReference type="InterPro" id="IPR043502">
    <property type="entry name" value="DNA/RNA_pol_sf"/>
</dbReference>
<evidence type="ECO:0000259" key="8">
    <source>
        <dbReference type="Pfam" id="PF17921"/>
    </source>
</evidence>
<dbReference type="Gene3D" id="1.10.340.70">
    <property type="match status" value="1"/>
</dbReference>
<keyword evidence="6" id="KW-0695">RNA-directed DNA polymerase</keyword>
<gene>
    <name evidence="9" type="ORF">Syun_004167</name>
</gene>
<dbReference type="Proteomes" id="UP001420932">
    <property type="component" value="Unassembled WGS sequence"/>
</dbReference>
<dbReference type="GO" id="GO:0004519">
    <property type="term" value="F:endonuclease activity"/>
    <property type="evidence" value="ECO:0007669"/>
    <property type="project" value="UniProtKB-KW"/>
</dbReference>
<evidence type="ECO:0000313" key="9">
    <source>
        <dbReference type="EMBL" id="KAK9163265.1"/>
    </source>
</evidence>
<feature type="domain" description="Reverse transcriptase RNase H-like" evidence="7">
    <location>
        <begin position="43"/>
        <end position="134"/>
    </location>
</feature>
<keyword evidence="10" id="KW-1185">Reference proteome</keyword>
<evidence type="ECO:0008006" key="11">
    <source>
        <dbReference type="Google" id="ProtNLM"/>
    </source>
</evidence>
<dbReference type="EMBL" id="JBBNAF010000002">
    <property type="protein sequence ID" value="KAK9163265.1"/>
    <property type="molecule type" value="Genomic_DNA"/>
</dbReference>
<proteinExistence type="predicted"/>
<keyword evidence="2" id="KW-0548">Nucleotidyltransferase</keyword>
<evidence type="ECO:0000256" key="3">
    <source>
        <dbReference type="ARBA" id="ARBA00022722"/>
    </source>
</evidence>
<dbReference type="PANTHER" id="PTHR37984:SF5">
    <property type="entry name" value="PROTEIN NYNRIN-LIKE"/>
    <property type="match status" value="1"/>
</dbReference>
<evidence type="ECO:0000259" key="7">
    <source>
        <dbReference type="Pfam" id="PF17917"/>
    </source>
</evidence>
<keyword evidence="4" id="KW-0255">Endonuclease</keyword>
<comment type="caution">
    <text evidence="9">The sequence shown here is derived from an EMBL/GenBank/DDBJ whole genome shotgun (WGS) entry which is preliminary data.</text>
</comment>
<evidence type="ECO:0000256" key="4">
    <source>
        <dbReference type="ARBA" id="ARBA00022759"/>
    </source>
</evidence>
<protein>
    <recommendedName>
        <fullName evidence="11">Integrase zinc-binding domain-containing protein</fullName>
    </recommendedName>
</protein>
<dbReference type="GO" id="GO:0016787">
    <property type="term" value="F:hydrolase activity"/>
    <property type="evidence" value="ECO:0007669"/>
    <property type="project" value="UniProtKB-KW"/>
</dbReference>
<dbReference type="Pfam" id="PF17921">
    <property type="entry name" value="Integrase_H2C2"/>
    <property type="match status" value="1"/>
</dbReference>